<name>A0A120A0D7_BACSE</name>
<dbReference type="Proteomes" id="UP000056419">
    <property type="component" value="Unassembled WGS sequence"/>
</dbReference>
<gene>
    <name evidence="2" type="ORF">AA415_03122</name>
</gene>
<evidence type="ECO:0000313" key="3">
    <source>
        <dbReference type="Proteomes" id="UP000056419"/>
    </source>
</evidence>
<reference evidence="2 3" key="1">
    <citation type="journal article" date="2016" name="BMC Genomics">
        <title>Type VI secretion systems of human gut Bacteroidales segregate into three genetic architectures, two of which are contained on mobile genetic elements.</title>
        <authorList>
            <person name="Coyne M.J."/>
            <person name="Roelofs K.G."/>
            <person name="Comstock L.E."/>
        </authorList>
    </citation>
    <scope>NUCLEOTIDE SEQUENCE [LARGE SCALE GENOMIC DNA]</scope>
    <source>
        <strain evidence="2 3">CL09T03C01</strain>
    </source>
</reference>
<accession>A0A120A0D7</accession>
<organism evidence="2 3">
    <name type="scientific">Bacteroides stercoris</name>
    <dbReference type="NCBI Taxonomy" id="46506"/>
    <lineage>
        <taxon>Bacteria</taxon>
        <taxon>Pseudomonadati</taxon>
        <taxon>Bacteroidota</taxon>
        <taxon>Bacteroidia</taxon>
        <taxon>Bacteroidales</taxon>
        <taxon>Bacteroidaceae</taxon>
        <taxon>Bacteroides</taxon>
    </lineage>
</organism>
<dbReference type="AlphaFoldDB" id="A0A120A0D7"/>
<dbReference type="RefSeq" id="WP_229127822.1">
    <property type="nucleotide sequence ID" value="NZ_JADMRQ010000018.1"/>
</dbReference>
<dbReference type="Gene3D" id="1.10.260.40">
    <property type="entry name" value="lambda repressor-like DNA-binding domains"/>
    <property type="match status" value="1"/>
</dbReference>
<dbReference type="PROSITE" id="PS50943">
    <property type="entry name" value="HTH_CROC1"/>
    <property type="match status" value="1"/>
</dbReference>
<dbReference type="EMBL" id="LRGC01000027">
    <property type="protein sequence ID" value="KWR51881.1"/>
    <property type="molecule type" value="Genomic_DNA"/>
</dbReference>
<sequence length="140" mass="16101">MAFNFEKLNELAKDRSQEVIRKSEELEKNRDWLRMSRMIALAIRYHLRKEGITQRAFADMLDVSPAYIGKLLKGNENLTLETICRVQSAIGENLISIHRPYECKVSILSYDINSFSFGGEKDKYESVTTVTEYSSIKNAA</sequence>
<dbReference type="InterPro" id="IPR001387">
    <property type="entry name" value="Cro/C1-type_HTH"/>
</dbReference>
<evidence type="ECO:0000313" key="2">
    <source>
        <dbReference type="EMBL" id="KWR51881.1"/>
    </source>
</evidence>
<dbReference type="GO" id="GO:0003677">
    <property type="term" value="F:DNA binding"/>
    <property type="evidence" value="ECO:0007669"/>
    <property type="project" value="InterPro"/>
</dbReference>
<comment type="caution">
    <text evidence="2">The sequence shown here is derived from an EMBL/GenBank/DDBJ whole genome shotgun (WGS) entry which is preliminary data.</text>
</comment>
<keyword evidence="3" id="KW-1185">Reference proteome</keyword>
<feature type="domain" description="HTH cro/C1-type" evidence="1">
    <location>
        <begin position="43"/>
        <end position="97"/>
    </location>
</feature>
<dbReference type="CDD" id="cd00093">
    <property type="entry name" value="HTH_XRE"/>
    <property type="match status" value="1"/>
</dbReference>
<proteinExistence type="predicted"/>
<protein>
    <submittedName>
        <fullName evidence="2">Helix-turn-helix protein</fullName>
    </submittedName>
</protein>
<dbReference type="InterPro" id="IPR010982">
    <property type="entry name" value="Lambda_DNA-bd_dom_sf"/>
</dbReference>
<dbReference type="SUPFAM" id="SSF47413">
    <property type="entry name" value="lambda repressor-like DNA-binding domains"/>
    <property type="match status" value="1"/>
</dbReference>
<dbReference type="STRING" id="46506.AA415_03122"/>
<dbReference type="PATRIC" id="fig|46506.5.peg.3357"/>
<dbReference type="Pfam" id="PF01381">
    <property type="entry name" value="HTH_3"/>
    <property type="match status" value="1"/>
</dbReference>
<dbReference type="SMART" id="SM00530">
    <property type="entry name" value="HTH_XRE"/>
    <property type="match status" value="1"/>
</dbReference>
<evidence type="ECO:0000259" key="1">
    <source>
        <dbReference type="PROSITE" id="PS50943"/>
    </source>
</evidence>